<sequence>MNTVAAILRLIFYIIANLTSVPSLWILWYDKLLHRNFRSILMIIVISGYLLSISAYLQIVVVFGADNTTEKSYIQVSRFLFYLGSAEFSYGNFCMTIERCFALYAVSSYEKYSSSKMSNFFTCILSILPPLFINMVIDLIWANQLISFLSFFVFSFASVVVSMYLRCYKLSHMGEVTTSLASRYQNQENCKAMVIYLSVSLSEVFSCIVMIVLFYLMHRRDDDYTFDRNSILDDAMYLISSYRIICVHAVLIYYWYRRRRSITVKTILTSQNTDVHFNTMKRLWD</sequence>
<feature type="transmembrane region" description="Helical" evidence="1">
    <location>
        <begin position="146"/>
        <end position="165"/>
    </location>
</feature>
<dbReference type="WBParaSite" id="HCON_00024505-00001">
    <property type="protein sequence ID" value="HCON_00024505-00001"/>
    <property type="gene ID" value="HCON_00024505"/>
</dbReference>
<dbReference type="AlphaFoldDB" id="A0A7I4XZH3"/>
<reference evidence="3" key="1">
    <citation type="submission" date="2020-12" db="UniProtKB">
        <authorList>
            <consortium name="WormBaseParasite"/>
        </authorList>
    </citation>
    <scope>IDENTIFICATION</scope>
    <source>
        <strain evidence="3">MHco3</strain>
    </source>
</reference>
<dbReference type="OMA" id="DAMYLIS"/>
<protein>
    <submittedName>
        <fullName evidence="3">Serpentine receptor class gamma</fullName>
    </submittedName>
</protein>
<dbReference type="Proteomes" id="UP000025227">
    <property type="component" value="Unplaced"/>
</dbReference>
<accession>A0A7I4XZH3</accession>
<feature type="transmembrane region" description="Helical" evidence="1">
    <location>
        <begin position="236"/>
        <end position="256"/>
    </location>
</feature>
<organism evidence="2 3">
    <name type="scientific">Haemonchus contortus</name>
    <name type="common">Barber pole worm</name>
    <dbReference type="NCBI Taxonomy" id="6289"/>
    <lineage>
        <taxon>Eukaryota</taxon>
        <taxon>Metazoa</taxon>
        <taxon>Ecdysozoa</taxon>
        <taxon>Nematoda</taxon>
        <taxon>Chromadorea</taxon>
        <taxon>Rhabditida</taxon>
        <taxon>Rhabditina</taxon>
        <taxon>Rhabditomorpha</taxon>
        <taxon>Strongyloidea</taxon>
        <taxon>Trichostrongylidae</taxon>
        <taxon>Haemonchus</taxon>
    </lineage>
</organism>
<keyword evidence="1" id="KW-0472">Membrane</keyword>
<dbReference type="OrthoDB" id="5865528at2759"/>
<dbReference type="PANTHER" id="PTHR47521:SF7">
    <property type="entry name" value="SERPENTINE RECEPTOR CLASS EPSILON-6"/>
    <property type="match status" value="1"/>
</dbReference>
<dbReference type="InterPro" id="IPR052860">
    <property type="entry name" value="NRL-GPCR1"/>
</dbReference>
<keyword evidence="1" id="KW-0812">Transmembrane</keyword>
<dbReference type="PANTHER" id="PTHR47521">
    <property type="entry name" value="SERPENTINE RECEPTOR, CLASS E (EPSILON)-RELATED"/>
    <property type="match status" value="1"/>
</dbReference>
<feature type="transmembrane region" description="Helical" evidence="1">
    <location>
        <begin position="6"/>
        <end position="28"/>
    </location>
</feature>
<evidence type="ECO:0000313" key="2">
    <source>
        <dbReference type="Proteomes" id="UP000025227"/>
    </source>
</evidence>
<keyword evidence="2" id="KW-1185">Reference proteome</keyword>
<evidence type="ECO:0000256" key="1">
    <source>
        <dbReference type="SAM" id="Phobius"/>
    </source>
</evidence>
<name>A0A7I4XZH3_HAECO</name>
<feature type="transmembrane region" description="Helical" evidence="1">
    <location>
        <begin position="193"/>
        <end position="216"/>
    </location>
</feature>
<proteinExistence type="predicted"/>
<feature type="transmembrane region" description="Helical" evidence="1">
    <location>
        <begin position="40"/>
        <end position="59"/>
    </location>
</feature>
<evidence type="ECO:0000313" key="3">
    <source>
        <dbReference type="WBParaSite" id="HCON_00024505-00001"/>
    </source>
</evidence>
<feature type="transmembrane region" description="Helical" evidence="1">
    <location>
        <begin position="118"/>
        <end position="140"/>
    </location>
</feature>
<keyword evidence="1" id="KW-1133">Transmembrane helix</keyword>